<sequence length="245" mass="26756">MAVRCQYESCNEIGVFTKLTNTYCLVGLGSASNYYSLLEDHLKEHIPVIYTSIQECRIVGTMVAANRHGVLVPGQTTDMELQHIRDHLPDGVAVQRVEERLSALGNIISCNDYVALVHPQLDKETENIVKDVLQVEVYRHTIANHPLVGTYSVLNNQGGLVHPATSKQDMDELSSLLQIPIAAGTVNRGSSSLSSGLIVNDWQAFCGYSTSGTELNVIESIFKISDKPQNAASTAMRDALIDSLV</sequence>
<evidence type="ECO:0000256" key="3">
    <source>
        <dbReference type="ARBA" id="ARBA00022917"/>
    </source>
</evidence>
<protein>
    <recommendedName>
        <fullName evidence="6">Eukaryotic translation initiation factor 6</fullName>
        <shortName evidence="6">eIF-6</shortName>
    </recommendedName>
</protein>
<dbReference type="CTD" id="3692"/>
<dbReference type="KEGG" id="hazt:108664945"/>
<dbReference type="Gene3D" id="3.75.10.10">
    <property type="entry name" value="L-arginine/glycine Amidinotransferase, Chain A"/>
    <property type="match status" value="1"/>
</dbReference>
<dbReference type="OrthoDB" id="4155914at2759"/>
<dbReference type="GO" id="GO:0042273">
    <property type="term" value="P:ribosomal large subunit biogenesis"/>
    <property type="evidence" value="ECO:0007669"/>
    <property type="project" value="UniProtKB-UniRule"/>
</dbReference>
<evidence type="ECO:0000313" key="8">
    <source>
        <dbReference type="RefSeq" id="XP_018007131.1"/>
    </source>
</evidence>
<evidence type="ECO:0000256" key="1">
    <source>
        <dbReference type="ARBA" id="ARBA00022490"/>
    </source>
</evidence>
<evidence type="ECO:0000256" key="6">
    <source>
        <dbReference type="HAMAP-Rule" id="MF_03132"/>
    </source>
</evidence>
<dbReference type="Pfam" id="PF01912">
    <property type="entry name" value="eIF-6"/>
    <property type="match status" value="1"/>
</dbReference>
<keyword evidence="1 6" id="KW-0963">Cytoplasm</keyword>
<dbReference type="NCBIfam" id="TIGR00323">
    <property type="entry name" value="eIF-6"/>
    <property type="match status" value="1"/>
</dbReference>
<comment type="similarity">
    <text evidence="6">Belongs to the eIF-6 family.</text>
</comment>
<dbReference type="GO" id="GO:0043023">
    <property type="term" value="F:ribosomal large subunit binding"/>
    <property type="evidence" value="ECO:0007669"/>
    <property type="project" value="UniProtKB-UniRule"/>
</dbReference>
<dbReference type="AlphaFoldDB" id="A0A8B7MZZ1"/>
<dbReference type="PANTHER" id="PTHR10784">
    <property type="entry name" value="TRANSLATION INITIATION FACTOR 6"/>
    <property type="match status" value="1"/>
</dbReference>
<dbReference type="HAMAP" id="MF_00032">
    <property type="entry name" value="eIF_6"/>
    <property type="match status" value="1"/>
</dbReference>
<comment type="subcellular location">
    <subcellularLocation>
        <location evidence="6">Cytoplasm</location>
    </subcellularLocation>
    <subcellularLocation>
        <location evidence="6">Nucleus</location>
        <location evidence="6">Nucleolus</location>
    </subcellularLocation>
    <text evidence="6">Shuttles between cytoplasm and nucleus/nucleolus.</text>
</comment>
<dbReference type="InterPro" id="IPR002769">
    <property type="entry name" value="eIF6"/>
</dbReference>
<evidence type="ECO:0000313" key="7">
    <source>
        <dbReference type="Proteomes" id="UP000694843"/>
    </source>
</evidence>
<dbReference type="GeneID" id="108664945"/>
<dbReference type="GO" id="GO:0005737">
    <property type="term" value="C:cytoplasm"/>
    <property type="evidence" value="ECO:0007669"/>
    <property type="project" value="UniProtKB-SubCell"/>
</dbReference>
<comment type="subunit">
    <text evidence="5">Monomer. Associates with the 60S ribosomal subunit. Interacts with RACK1. Interacts with DICER1, AGO2, TARBP2, MOV10 and RPL7A; they form a large RNA-induced silencing complex (RISC).</text>
</comment>
<organism evidence="7 8">
    <name type="scientific">Hyalella azteca</name>
    <name type="common">Amphipod</name>
    <dbReference type="NCBI Taxonomy" id="294128"/>
    <lineage>
        <taxon>Eukaryota</taxon>
        <taxon>Metazoa</taxon>
        <taxon>Ecdysozoa</taxon>
        <taxon>Arthropoda</taxon>
        <taxon>Crustacea</taxon>
        <taxon>Multicrustacea</taxon>
        <taxon>Malacostraca</taxon>
        <taxon>Eumalacostraca</taxon>
        <taxon>Peracarida</taxon>
        <taxon>Amphipoda</taxon>
        <taxon>Senticaudata</taxon>
        <taxon>Talitrida</taxon>
        <taxon>Talitroidea</taxon>
        <taxon>Hyalellidae</taxon>
        <taxon>Hyalella</taxon>
    </lineage>
</organism>
<keyword evidence="6" id="KW-0690">Ribosome biogenesis</keyword>
<dbReference type="CDD" id="cd00527">
    <property type="entry name" value="IF6"/>
    <property type="match status" value="1"/>
</dbReference>
<dbReference type="Proteomes" id="UP000694843">
    <property type="component" value="Unplaced"/>
</dbReference>
<comment type="function">
    <text evidence="6">Binds to the 60S ribosomal subunit and prevents its association with the 40S ribosomal subunit to form the 80S initiation complex in the cytoplasm. May also be involved in ribosome biogenesis.</text>
</comment>
<accession>A0A8B7MZZ1</accession>
<keyword evidence="3 6" id="KW-0648">Protein biosynthesis</keyword>
<dbReference type="GO" id="GO:0042256">
    <property type="term" value="P:cytosolic ribosome assembly"/>
    <property type="evidence" value="ECO:0007669"/>
    <property type="project" value="UniProtKB-UniRule"/>
</dbReference>
<dbReference type="GO" id="GO:0005730">
    <property type="term" value="C:nucleolus"/>
    <property type="evidence" value="ECO:0007669"/>
    <property type="project" value="UniProtKB-SubCell"/>
</dbReference>
<dbReference type="OMA" id="WCAFCGM"/>
<reference evidence="8" key="1">
    <citation type="submission" date="2025-08" db="UniProtKB">
        <authorList>
            <consortium name="RefSeq"/>
        </authorList>
    </citation>
    <scope>IDENTIFICATION</scope>
    <source>
        <tissue evidence="8">Whole organism</tissue>
    </source>
</reference>
<keyword evidence="4 6" id="KW-0539">Nucleus</keyword>
<evidence type="ECO:0000256" key="4">
    <source>
        <dbReference type="ARBA" id="ARBA00023242"/>
    </source>
</evidence>
<evidence type="ECO:0000256" key="5">
    <source>
        <dbReference type="ARBA" id="ARBA00062592"/>
    </source>
</evidence>
<proteinExistence type="inferred from homology"/>
<keyword evidence="7" id="KW-1185">Reference proteome</keyword>
<dbReference type="FunFam" id="3.75.10.10:FF:000001">
    <property type="entry name" value="Eukaryotic translation initiation factor 6"/>
    <property type="match status" value="1"/>
</dbReference>
<name>A0A8B7MZZ1_HYAAZ</name>
<dbReference type="GO" id="GO:0003743">
    <property type="term" value="F:translation initiation factor activity"/>
    <property type="evidence" value="ECO:0007669"/>
    <property type="project" value="UniProtKB-UniRule"/>
</dbReference>
<dbReference type="RefSeq" id="XP_018007131.1">
    <property type="nucleotide sequence ID" value="XM_018151642.2"/>
</dbReference>
<keyword evidence="2 6" id="KW-0396">Initiation factor</keyword>
<gene>
    <name evidence="8" type="primary">LOC108664945</name>
    <name evidence="6" type="synonym">EIF6</name>
</gene>
<dbReference type="PIRSF" id="PIRSF006413">
    <property type="entry name" value="IF-6"/>
    <property type="match status" value="1"/>
</dbReference>
<dbReference type="SUPFAM" id="SSF55909">
    <property type="entry name" value="Pentein"/>
    <property type="match status" value="1"/>
</dbReference>
<dbReference type="SMART" id="SM00654">
    <property type="entry name" value="eIF6"/>
    <property type="match status" value="1"/>
</dbReference>
<evidence type="ECO:0000256" key="2">
    <source>
        <dbReference type="ARBA" id="ARBA00022540"/>
    </source>
</evidence>